<organism evidence="1 2">
    <name type="scientific">Aphis craccivora</name>
    <name type="common">Cowpea aphid</name>
    <dbReference type="NCBI Taxonomy" id="307492"/>
    <lineage>
        <taxon>Eukaryota</taxon>
        <taxon>Metazoa</taxon>
        <taxon>Ecdysozoa</taxon>
        <taxon>Arthropoda</taxon>
        <taxon>Hexapoda</taxon>
        <taxon>Insecta</taxon>
        <taxon>Pterygota</taxon>
        <taxon>Neoptera</taxon>
        <taxon>Paraneoptera</taxon>
        <taxon>Hemiptera</taxon>
        <taxon>Sternorrhyncha</taxon>
        <taxon>Aphidomorpha</taxon>
        <taxon>Aphidoidea</taxon>
        <taxon>Aphididae</taxon>
        <taxon>Aphidini</taxon>
        <taxon>Aphis</taxon>
        <taxon>Aphis</taxon>
    </lineage>
</organism>
<comment type="caution">
    <text evidence="1">The sequence shown here is derived from an EMBL/GenBank/DDBJ whole genome shotgun (WGS) entry which is preliminary data.</text>
</comment>
<evidence type="ECO:0000313" key="1">
    <source>
        <dbReference type="EMBL" id="KAF0755730.1"/>
    </source>
</evidence>
<dbReference type="EMBL" id="VUJU01004039">
    <property type="protein sequence ID" value="KAF0755730.1"/>
    <property type="molecule type" value="Genomic_DNA"/>
</dbReference>
<reference evidence="1 2" key="1">
    <citation type="submission" date="2019-08" db="EMBL/GenBank/DDBJ databases">
        <title>Whole genome of Aphis craccivora.</title>
        <authorList>
            <person name="Voronova N.V."/>
            <person name="Shulinski R.S."/>
            <person name="Bandarenka Y.V."/>
            <person name="Zhorov D.G."/>
            <person name="Warner D."/>
        </authorList>
    </citation>
    <scope>NUCLEOTIDE SEQUENCE [LARGE SCALE GENOMIC DNA]</scope>
    <source>
        <strain evidence="1">180601</strain>
        <tissue evidence="1">Whole Body</tissue>
    </source>
</reference>
<proteinExistence type="predicted"/>
<keyword evidence="2" id="KW-1185">Reference proteome</keyword>
<evidence type="ECO:0000313" key="2">
    <source>
        <dbReference type="Proteomes" id="UP000478052"/>
    </source>
</evidence>
<protein>
    <submittedName>
        <fullName evidence="1">Uncharacterized protein</fullName>
    </submittedName>
</protein>
<accession>A0A6G0YH16</accession>
<sequence>MIRYDHNHTIQHSMFRSANNFEILGSHLPFLDSERSDECIDFTMIITIRNNAPISNYGGGFQCKSEYPWCIIEFSKKLRTNH</sequence>
<gene>
    <name evidence="1" type="ORF">FWK35_00033906</name>
</gene>
<dbReference type="Proteomes" id="UP000478052">
    <property type="component" value="Unassembled WGS sequence"/>
</dbReference>
<name>A0A6G0YH16_APHCR</name>
<dbReference type="AlphaFoldDB" id="A0A6G0YH16"/>